<dbReference type="EMBL" id="CYUD01000023">
    <property type="protein sequence ID" value="CUK19595.1"/>
    <property type="molecule type" value="Genomic_DNA"/>
</dbReference>
<dbReference type="SUPFAM" id="SSF56235">
    <property type="entry name" value="N-terminal nucleophile aminohydrolases (Ntn hydrolases)"/>
    <property type="match status" value="1"/>
</dbReference>
<dbReference type="PANTHER" id="PTHR43187:SF1">
    <property type="entry name" value="GLUTAMINE AMIDOTRANSFERASE DUG3-RELATED"/>
    <property type="match status" value="1"/>
</dbReference>
<reference evidence="2" key="1">
    <citation type="submission" date="2015-09" db="EMBL/GenBank/DDBJ databases">
        <authorList>
            <person name="Rodrigo-Torres L."/>
            <person name="Arahal D.R."/>
        </authorList>
    </citation>
    <scope>NUCLEOTIDE SEQUENCE [LARGE SCALE GENOMIC DNA]</scope>
    <source>
        <strain evidence="2">CECT 5091</strain>
    </source>
</reference>
<gene>
    <name evidence="1" type="ORF">RUE5091_04403</name>
</gene>
<evidence type="ECO:0000313" key="1">
    <source>
        <dbReference type="EMBL" id="CUK19595.1"/>
    </source>
</evidence>
<dbReference type="Gene3D" id="3.60.20.10">
    <property type="entry name" value="Glutamine Phosphoribosylpyrophosphate, subunit 1, domain 1"/>
    <property type="match status" value="1"/>
</dbReference>
<keyword evidence="1" id="KW-0808">Transferase</keyword>
<organism evidence="1 2">
    <name type="scientific">Ruegeria denitrificans</name>
    <dbReference type="NCBI Taxonomy" id="1715692"/>
    <lineage>
        <taxon>Bacteria</taxon>
        <taxon>Pseudomonadati</taxon>
        <taxon>Pseudomonadota</taxon>
        <taxon>Alphaproteobacteria</taxon>
        <taxon>Rhodobacterales</taxon>
        <taxon>Roseobacteraceae</taxon>
        <taxon>Ruegeria</taxon>
    </lineage>
</organism>
<sequence length="73" mass="7954">MTSPVNSLIQQAQAARESITETNADGFDLAWYDQRTAPGIYKDVHPAWADANLHSVAEQVSLGLFLAHVRAST</sequence>
<name>A0A0P1IKI6_9RHOB</name>
<accession>A0A0P1IKI6</accession>
<dbReference type="AlphaFoldDB" id="A0A0P1IKI6"/>
<dbReference type="OrthoDB" id="9804310at2"/>
<dbReference type="GO" id="GO:0016740">
    <property type="term" value="F:transferase activity"/>
    <property type="evidence" value="ECO:0007669"/>
    <property type="project" value="UniProtKB-KW"/>
</dbReference>
<proteinExistence type="predicted"/>
<evidence type="ECO:0000313" key="2">
    <source>
        <dbReference type="Proteomes" id="UP000051260"/>
    </source>
</evidence>
<keyword evidence="2" id="KW-1185">Reference proteome</keyword>
<dbReference type="InterPro" id="IPR029055">
    <property type="entry name" value="Ntn_hydrolases_N"/>
</dbReference>
<dbReference type="Proteomes" id="UP000051260">
    <property type="component" value="Unassembled WGS sequence"/>
</dbReference>
<dbReference type="STRING" id="1715692.RUE5091_04403"/>
<dbReference type="PANTHER" id="PTHR43187">
    <property type="entry name" value="GLUTAMINE AMIDOTRANSFERASE DUG3-RELATED"/>
    <property type="match status" value="1"/>
</dbReference>
<dbReference type="InterPro" id="IPR052373">
    <property type="entry name" value="Gamma-glu_amide_hydrolase"/>
</dbReference>
<protein>
    <submittedName>
        <fullName evidence="1">Putative glutamine amidotransferase</fullName>
    </submittedName>
</protein>
<keyword evidence="1" id="KW-0315">Glutamine amidotransferase</keyword>